<dbReference type="Pfam" id="PF07965">
    <property type="entry name" value="Integrin_B_tail"/>
    <property type="match status" value="1"/>
</dbReference>
<feature type="disulfide bond" evidence="18">
    <location>
        <begin position="592"/>
        <end position="627"/>
    </location>
</feature>
<keyword evidence="14 19" id="KW-0401">Integrin</keyword>
<dbReference type="KEGG" id="dvv:114333326"/>
<keyword evidence="25" id="KW-1185">Reference proteome</keyword>
<dbReference type="Gene3D" id="1.20.5.100">
    <property type="entry name" value="Cytochrome c1, transmembrane anchor, C-terminal"/>
    <property type="match status" value="1"/>
</dbReference>
<evidence type="ECO:0000256" key="9">
    <source>
        <dbReference type="ARBA" id="ARBA00022737"/>
    </source>
</evidence>
<evidence type="ECO:0000256" key="13">
    <source>
        <dbReference type="ARBA" id="ARBA00022989"/>
    </source>
</evidence>
<feature type="disulfide bond" evidence="18">
    <location>
        <begin position="635"/>
        <end position="640"/>
    </location>
</feature>
<keyword evidence="13 20" id="KW-1133">Transmembrane helix</keyword>
<dbReference type="PANTHER" id="PTHR10082:SF60">
    <property type="entry name" value="INTEGRIN BETA-PS"/>
    <property type="match status" value="1"/>
</dbReference>
<comment type="similarity">
    <text evidence="2 19">Belongs to the integrin beta chain family.</text>
</comment>
<dbReference type="SMART" id="SM00187">
    <property type="entry name" value="INB"/>
    <property type="match status" value="1"/>
</dbReference>
<dbReference type="SUPFAM" id="SSF103575">
    <property type="entry name" value="Plexin repeat"/>
    <property type="match status" value="1"/>
</dbReference>
<feature type="disulfide bond" evidence="18">
    <location>
        <begin position="548"/>
        <end position="557"/>
    </location>
</feature>
<evidence type="ECO:0000256" key="19">
    <source>
        <dbReference type="RuleBase" id="RU000633"/>
    </source>
</evidence>
<evidence type="ECO:0000256" key="18">
    <source>
        <dbReference type="PIRSR" id="PIRSR002512-1"/>
    </source>
</evidence>
<feature type="disulfide bond" evidence="18">
    <location>
        <begin position="261"/>
        <end position="264"/>
    </location>
</feature>
<dbReference type="Pfam" id="PF17205">
    <property type="entry name" value="PSI_integrin"/>
    <property type="match status" value="1"/>
</dbReference>
<dbReference type="Pfam" id="PF00362">
    <property type="entry name" value="Integrin_beta"/>
    <property type="match status" value="1"/>
</dbReference>
<dbReference type="GO" id="GO:0009986">
    <property type="term" value="C:cell surface"/>
    <property type="evidence" value="ECO:0007669"/>
    <property type="project" value="TreeGrafter"/>
</dbReference>
<evidence type="ECO:0000256" key="5">
    <source>
        <dbReference type="ARBA" id="ARBA00022553"/>
    </source>
</evidence>
<feature type="disulfide bond" evidence="18">
    <location>
        <begin position="707"/>
        <end position="716"/>
    </location>
</feature>
<evidence type="ECO:0000256" key="14">
    <source>
        <dbReference type="ARBA" id="ARBA00023037"/>
    </source>
</evidence>
<dbReference type="InterPro" id="IPR033760">
    <property type="entry name" value="Integrin_beta_N"/>
</dbReference>
<dbReference type="FunFam" id="1.20.5.100:FF:000002">
    <property type="entry name" value="Integrin beta"/>
    <property type="match status" value="1"/>
</dbReference>
<reference evidence="24" key="2">
    <citation type="submission" date="2025-05" db="UniProtKB">
        <authorList>
            <consortium name="EnsemblMetazoa"/>
        </authorList>
    </citation>
    <scope>IDENTIFICATION</scope>
</reference>
<dbReference type="InterPro" id="IPR032695">
    <property type="entry name" value="Integrin_dom_sf"/>
</dbReference>
<dbReference type="InterPro" id="IPR040622">
    <property type="entry name" value="EGF_integrin_1"/>
</dbReference>
<dbReference type="PRINTS" id="PR01186">
    <property type="entry name" value="INTEGRINB"/>
</dbReference>
<dbReference type="PIRSF" id="PIRSF002512">
    <property type="entry name" value="Integrin_B"/>
    <property type="match status" value="1"/>
</dbReference>
<dbReference type="InterPro" id="IPR002369">
    <property type="entry name" value="Integrin_bsu_VWA"/>
</dbReference>
<dbReference type="EnsemblMetazoa" id="XM_028283183.2">
    <property type="protein sequence ID" value="XP_028138984.1"/>
    <property type="gene ID" value="LOC114333326"/>
</dbReference>
<feature type="disulfide bond" evidence="18">
    <location>
        <begin position="516"/>
        <end position="520"/>
    </location>
</feature>
<dbReference type="InterPro" id="IPR036349">
    <property type="entry name" value="Integrin_bsu_tail_dom_sf"/>
</dbReference>
<feature type="disulfide bond" evidence="18">
    <location>
        <begin position="453"/>
        <end position="466"/>
    </location>
</feature>
<dbReference type="Pfam" id="PF08725">
    <property type="entry name" value="Integrin_b_cyt"/>
    <property type="match status" value="1"/>
</dbReference>
<dbReference type="InterPro" id="IPR036465">
    <property type="entry name" value="vWFA_dom_sf"/>
</dbReference>
<feature type="domain" description="Integrin beta subunit VWA" evidence="21">
    <location>
        <begin position="56"/>
        <end position="518"/>
    </location>
</feature>
<evidence type="ECO:0000256" key="12">
    <source>
        <dbReference type="ARBA" id="ARBA00022889"/>
    </source>
</evidence>
<evidence type="ECO:0000259" key="21">
    <source>
        <dbReference type="SMART" id="SM00187"/>
    </source>
</evidence>
<evidence type="ECO:0000256" key="1">
    <source>
        <dbReference type="ARBA" id="ARBA00004251"/>
    </source>
</evidence>
<feature type="disulfide bond" evidence="18">
    <location>
        <begin position="69"/>
        <end position="80"/>
    </location>
</feature>
<dbReference type="SUPFAM" id="SSF57196">
    <property type="entry name" value="EGF/Laminin"/>
    <property type="match status" value="1"/>
</dbReference>
<dbReference type="PROSITE" id="PS52047">
    <property type="entry name" value="I_EGF_2"/>
    <property type="match status" value="2"/>
</dbReference>
<dbReference type="GO" id="GO:0008305">
    <property type="term" value="C:integrin complex"/>
    <property type="evidence" value="ECO:0007669"/>
    <property type="project" value="TreeGrafter"/>
</dbReference>
<dbReference type="GO" id="GO:0007229">
    <property type="term" value="P:integrin-mediated signaling pathway"/>
    <property type="evidence" value="ECO:0007669"/>
    <property type="project" value="UniProtKB-KW"/>
</dbReference>
<evidence type="ECO:0000256" key="15">
    <source>
        <dbReference type="ARBA" id="ARBA00023136"/>
    </source>
</evidence>
<feature type="disulfide bond" evidence="18">
    <location>
        <begin position="734"/>
        <end position="764"/>
    </location>
</feature>
<feature type="disulfide bond" evidence="18">
    <location>
        <begin position="679"/>
        <end position="730"/>
    </location>
</feature>
<dbReference type="GO" id="GO:0046872">
    <property type="term" value="F:metal ion binding"/>
    <property type="evidence" value="ECO:0007669"/>
    <property type="project" value="UniProtKB-KW"/>
</dbReference>
<keyword evidence="15 20" id="KW-0472">Membrane</keyword>
<dbReference type="PROSITE" id="PS00243">
    <property type="entry name" value="I_EGF_1"/>
    <property type="match status" value="1"/>
</dbReference>
<keyword evidence="11" id="KW-0460">Magnesium</keyword>
<feature type="disulfide bond" evidence="18">
    <location>
        <begin position="312"/>
        <end position="353"/>
    </location>
</feature>
<gene>
    <name evidence="26" type="primary">LOC114333326</name>
</gene>
<dbReference type="SUPFAM" id="SSF69687">
    <property type="entry name" value="Integrin beta tail domain"/>
    <property type="match status" value="1"/>
</dbReference>
<evidence type="ECO:0000256" key="4">
    <source>
        <dbReference type="ARBA" id="ARBA00022536"/>
    </source>
</evidence>
<keyword evidence="8" id="KW-0732">Signal</keyword>
<dbReference type="Gene3D" id="2.60.40.1510">
    <property type="entry name" value="ntegrin, alpha v. Chain A, domain 3"/>
    <property type="match status" value="1"/>
</dbReference>
<keyword evidence="10" id="KW-0106">Calcium</keyword>
<dbReference type="AlphaFoldDB" id="A0A6P7FRJ9"/>
<evidence type="ECO:0000256" key="11">
    <source>
        <dbReference type="ARBA" id="ARBA00022842"/>
    </source>
</evidence>
<dbReference type="GO" id="GO:0005925">
    <property type="term" value="C:focal adhesion"/>
    <property type="evidence" value="ECO:0007669"/>
    <property type="project" value="TreeGrafter"/>
</dbReference>
<dbReference type="FunCoup" id="A0A6P7FRJ9">
    <property type="interactions" value="284"/>
</dbReference>
<feature type="disulfide bond" evidence="18">
    <location>
        <begin position="57"/>
        <end position="66"/>
    </location>
</feature>
<feature type="domain" description="Integrin beta subunit cytoplasmic" evidence="22">
    <location>
        <begin position="816"/>
        <end position="862"/>
    </location>
</feature>
<evidence type="ECO:0000256" key="17">
    <source>
        <dbReference type="ARBA" id="ARBA00023180"/>
    </source>
</evidence>
<dbReference type="CTD" id="44885"/>
<comment type="subcellular location">
    <subcellularLocation>
        <location evidence="1 19">Cell membrane</location>
        <topology evidence="1 19">Single-pass type I membrane protein</topology>
    </subcellularLocation>
</comment>
<organism evidence="26">
    <name type="scientific">Diabrotica virgifera virgifera</name>
    <name type="common">western corn rootworm</name>
    <dbReference type="NCBI Taxonomy" id="50390"/>
    <lineage>
        <taxon>Eukaryota</taxon>
        <taxon>Metazoa</taxon>
        <taxon>Ecdysozoa</taxon>
        <taxon>Arthropoda</taxon>
        <taxon>Hexapoda</taxon>
        <taxon>Insecta</taxon>
        <taxon>Pterygota</taxon>
        <taxon>Neoptera</taxon>
        <taxon>Endopterygota</taxon>
        <taxon>Coleoptera</taxon>
        <taxon>Polyphaga</taxon>
        <taxon>Cucujiformia</taxon>
        <taxon>Chrysomeloidea</taxon>
        <taxon>Chrysomelidae</taxon>
        <taxon>Galerucinae</taxon>
        <taxon>Diabroticina</taxon>
        <taxon>Diabroticites</taxon>
        <taxon>Diabrotica</taxon>
    </lineage>
</organism>
<feature type="disulfide bond" evidence="18">
    <location>
        <begin position="684"/>
        <end position="697"/>
    </location>
</feature>
<feature type="disulfide bond" evidence="18">
    <location>
        <begin position="614"/>
        <end position="619"/>
    </location>
</feature>
<sequence>MFISVVQTTLWICIMEVPTTKSFARNSFLLILISTIVIAQFTPRFSTPNPCTPKGKCSECIQTPGCAWCYDPNFGDGPRCFEPELQYQQQKKCPEEFVLFPDNILSVLSNLELTKAHKGVAGGGGTLVSGAEGSYNASEHWSAHGWEEGSAGGSGAFAGAAGGKIVQVTPQRINLKLRARKVYSIKMKYTQAEDYPVDLYYLMDLSKSMYDDKEKLSYLGDSLATTMRKLTSNFRLGFGSFVDKVVMPYVSTLPENLLHPCEGCAAPYGYKHALRLSTNTQLFSRMVKQANVSGNLDAPEGGFDAIMQAIVCRNEIGWREQARKLLVFSTDASFHYAGDGKLGGIVKPNDGLCHLSREGFYTQSSYQDYPSIEQINLSVKKNSINVIFAVTKTTIDIYEQLAKTIEGASVGKLEGDSSNIVSLIKEQYEQISSTVQMKHNASSALSIKFFTRCLNSTGALVNTNKCGNIKVGDVVTFKIDIEVLKCPKNRADHFQTIQIYPVGINESLTIDLEMLCECNCERPGDKYYKEHAPACSSMGTYKCGICECYPGAFGPHCECLPDDLPTNITATDCIQPDVPNAVECSGRGQCVCKKCICESRQNENERIYGKYCECDNFSCERHDGKLCSGPDHGICDCGVCHCKDEWTGPNCACVKSNATCYAPGVTDGKICSGHGKCECGVCHCDVSDEGQYSGKFCDRCPTCSDRCAEFKDCVQCQQYKTGPLKKPEDCSAQCTKFTPSSADVITVDQKNNEVLCAYYDEDECRFKYVYYFDSDQIQVRAQKNRDCPEKVYVPGIVLGVIAAIVLIGMAILLLWKLLTTIHDRREFARFEKEKMMAKWDTGENPIYKQATSTFKNPTYAGKG</sequence>
<evidence type="ECO:0000256" key="6">
    <source>
        <dbReference type="ARBA" id="ARBA00022692"/>
    </source>
</evidence>
<dbReference type="SMART" id="SM01242">
    <property type="entry name" value="Integrin_B_tail"/>
    <property type="match status" value="1"/>
</dbReference>
<dbReference type="InParanoid" id="A0A6P7FRJ9"/>
<proteinExistence type="inferred from homology"/>
<feature type="disulfide bond" evidence="18">
    <location>
        <begin position="637"/>
        <end position="671"/>
    </location>
</feature>
<evidence type="ECO:0000256" key="10">
    <source>
        <dbReference type="ARBA" id="ARBA00022837"/>
    </source>
</evidence>
<feature type="disulfide bond" evidence="18">
    <location>
        <begin position="60"/>
        <end position="93"/>
    </location>
</feature>
<dbReference type="InterPro" id="IPR012896">
    <property type="entry name" value="Integrin_bsu_tail"/>
</dbReference>
<evidence type="ECO:0000259" key="22">
    <source>
        <dbReference type="SMART" id="SM01241"/>
    </source>
</evidence>
<dbReference type="Pfam" id="PF23105">
    <property type="entry name" value="EGF_integrin"/>
    <property type="match status" value="2"/>
</dbReference>
<feature type="disulfide bond" evidence="18">
    <location>
        <begin position="677"/>
        <end position="682"/>
    </location>
</feature>
<reference evidence="26" key="1">
    <citation type="submission" date="2025-04" db="UniProtKB">
        <authorList>
            <consortium name="RefSeq"/>
        </authorList>
    </citation>
    <scope>IDENTIFICATION</scope>
    <source>
        <tissue evidence="26">Whole insect</tissue>
    </source>
</reference>
<dbReference type="InterPro" id="IPR057243">
    <property type="entry name" value="Integrin_I-EGF_CS"/>
</dbReference>
<keyword evidence="9" id="KW-0677">Repeat</keyword>
<dbReference type="FunFam" id="3.40.50.410:FF:000002">
    <property type="entry name" value="Integrin beta"/>
    <property type="match status" value="1"/>
</dbReference>
<dbReference type="FunFam" id="2.10.25.10:FF:000036">
    <property type="entry name" value="Integrin beta"/>
    <property type="match status" value="1"/>
</dbReference>
<dbReference type="GO" id="GO:0005178">
    <property type="term" value="F:integrin binding"/>
    <property type="evidence" value="ECO:0007669"/>
    <property type="project" value="TreeGrafter"/>
</dbReference>
<dbReference type="GO" id="GO:0033627">
    <property type="term" value="P:cell adhesion mediated by integrin"/>
    <property type="evidence" value="ECO:0007669"/>
    <property type="project" value="TreeGrafter"/>
</dbReference>
<dbReference type="SUPFAM" id="SSF53300">
    <property type="entry name" value="vWA-like"/>
    <property type="match status" value="1"/>
</dbReference>
<keyword evidence="3" id="KW-1003">Cell membrane</keyword>
<keyword evidence="16 18" id="KW-1015">Disulfide bond</keyword>
<dbReference type="PANTHER" id="PTHR10082">
    <property type="entry name" value="INTEGRIN BETA SUBUNIT"/>
    <property type="match status" value="1"/>
</dbReference>
<dbReference type="Gene3D" id="2.10.25.10">
    <property type="entry name" value="Laminin"/>
    <property type="match status" value="4"/>
</dbReference>
<dbReference type="GO" id="GO:0007157">
    <property type="term" value="P:heterophilic cell-cell adhesion via plasma membrane cell adhesion molecules"/>
    <property type="evidence" value="ECO:0007669"/>
    <property type="project" value="UniProtKB-ARBA"/>
</dbReference>
<evidence type="ECO:0000313" key="24">
    <source>
        <dbReference type="EnsemblMetazoa" id="XP_028138984.1"/>
    </source>
</evidence>
<evidence type="ECO:0000256" key="3">
    <source>
        <dbReference type="ARBA" id="ARBA00022475"/>
    </source>
</evidence>
<dbReference type="RefSeq" id="XP_028138984.1">
    <property type="nucleotide sequence ID" value="XM_028283183.1"/>
</dbReference>
<feature type="domain" description="Integrin beta subunit tail" evidence="23">
    <location>
        <begin position="707"/>
        <end position="792"/>
    </location>
</feature>
<feature type="disulfide bond" evidence="18">
    <location>
        <begin position="486"/>
        <end position="756"/>
    </location>
</feature>
<dbReference type="GeneID" id="114333326"/>
<keyword evidence="7" id="KW-0479">Metal-binding</keyword>
<dbReference type="SMART" id="SM01241">
    <property type="entry name" value="Integrin_b_cyt"/>
    <property type="match status" value="1"/>
</dbReference>
<feature type="transmembrane region" description="Helical" evidence="20">
    <location>
        <begin position="791"/>
        <end position="815"/>
    </location>
</feature>
<dbReference type="Gene3D" id="3.40.50.410">
    <property type="entry name" value="von Willebrand factor, type A domain"/>
    <property type="match status" value="1"/>
</dbReference>
<feature type="disulfide bond" evidence="18">
    <location>
        <begin position="597"/>
        <end position="612"/>
    </location>
</feature>
<evidence type="ECO:0000256" key="8">
    <source>
        <dbReference type="ARBA" id="ARBA00022729"/>
    </source>
</evidence>
<dbReference type="GO" id="GO:0007160">
    <property type="term" value="P:cell-matrix adhesion"/>
    <property type="evidence" value="ECO:0007669"/>
    <property type="project" value="TreeGrafter"/>
</dbReference>
<evidence type="ECO:0000313" key="25">
    <source>
        <dbReference type="Proteomes" id="UP001652700"/>
    </source>
</evidence>
<dbReference type="OrthoDB" id="410592at2759"/>
<keyword evidence="17" id="KW-0325">Glycoprotein</keyword>
<dbReference type="InterPro" id="IPR057073">
    <property type="entry name" value="EGF_integrin_2"/>
</dbReference>
<dbReference type="InterPro" id="IPR015812">
    <property type="entry name" value="Integrin_bsu"/>
</dbReference>
<evidence type="ECO:0000259" key="23">
    <source>
        <dbReference type="SMART" id="SM01242"/>
    </source>
</evidence>
<evidence type="ECO:0000256" key="16">
    <source>
        <dbReference type="ARBA" id="ARBA00023157"/>
    </source>
</evidence>
<evidence type="ECO:0000256" key="2">
    <source>
        <dbReference type="ARBA" id="ARBA00007449"/>
    </source>
</evidence>
<feature type="disulfide bond" evidence="18">
    <location>
        <begin position="543"/>
        <end position="584"/>
    </location>
</feature>
<keyword evidence="5" id="KW-0597">Phosphoprotein</keyword>
<evidence type="ECO:0000313" key="26">
    <source>
        <dbReference type="RefSeq" id="XP_028138984.1"/>
    </source>
</evidence>
<keyword evidence="4" id="KW-0245">EGF-like domain</keyword>
<evidence type="ECO:0000256" key="20">
    <source>
        <dbReference type="SAM" id="Phobius"/>
    </source>
</evidence>
<name>A0A6P7FRJ9_DIAVI</name>
<protein>
    <recommendedName>
        <fullName evidence="19">Integrin beta</fullName>
    </recommendedName>
</protein>
<evidence type="ECO:0000256" key="7">
    <source>
        <dbReference type="ARBA" id="ARBA00022723"/>
    </source>
</evidence>
<dbReference type="InterPro" id="IPR014836">
    <property type="entry name" value="Integrin_bsu_cyt_dom"/>
</dbReference>
<keyword evidence="12 19" id="KW-0130">Cell adhesion</keyword>
<dbReference type="GO" id="GO:0016477">
    <property type="term" value="P:cell migration"/>
    <property type="evidence" value="ECO:0007669"/>
    <property type="project" value="TreeGrafter"/>
</dbReference>
<feature type="disulfide bond" evidence="18">
    <location>
        <begin position="713"/>
        <end position="787"/>
    </location>
</feature>
<dbReference type="SUPFAM" id="SSF69179">
    <property type="entry name" value="Integrin domains"/>
    <property type="match status" value="1"/>
</dbReference>
<keyword evidence="6 19" id="KW-0812">Transmembrane</keyword>
<dbReference type="Pfam" id="PF18372">
    <property type="entry name" value="I-EGF_1"/>
    <property type="match status" value="1"/>
</dbReference>
<feature type="disulfide bond" evidence="18">
    <location>
        <begin position="653"/>
        <end position="660"/>
    </location>
</feature>
<feature type="disulfide bond" evidence="18">
    <location>
        <begin position="642"/>
        <end position="651"/>
    </location>
</feature>
<dbReference type="Gene3D" id="4.10.1240.30">
    <property type="match status" value="1"/>
</dbReference>
<accession>A0A6P7FRJ9</accession>
<feature type="disulfide bond" evidence="18">
    <location>
        <begin position="590"/>
        <end position="595"/>
    </location>
</feature>
<dbReference type="Proteomes" id="UP001652700">
    <property type="component" value="Unplaced"/>
</dbReference>